<reference evidence="1" key="1">
    <citation type="submission" date="2018-05" db="EMBL/GenBank/DDBJ databases">
        <authorList>
            <person name="Lanie J.A."/>
            <person name="Ng W.-L."/>
            <person name="Kazmierczak K.M."/>
            <person name="Andrzejewski T.M."/>
            <person name="Davidsen T.M."/>
            <person name="Wayne K.J."/>
            <person name="Tettelin H."/>
            <person name="Glass J.I."/>
            <person name="Rusch D."/>
            <person name="Podicherti R."/>
            <person name="Tsui H.-C.T."/>
            <person name="Winkler M.E."/>
        </authorList>
    </citation>
    <scope>NUCLEOTIDE SEQUENCE</scope>
</reference>
<sequence>MVLHPARKIRAAQPESILNGRRRLCDLVFVTESCVATVKGAGFFDKLTVDGIIISTAGDLGERSSSLD</sequence>
<gene>
    <name evidence="1" type="ORF">METZ01_LOCUS452783</name>
</gene>
<name>A0A382ZX88_9ZZZZ</name>
<proteinExistence type="predicted"/>
<organism evidence="1">
    <name type="scientific">marine metagenome</name>
    <dbReference type="NCBI Taxonomy" id="408172"/>
    <lineage>
        <taxon>unclassified sequences</taxon>
        <taxon>metagenomes</taxon>
        <taxon>ecological metagenomes</taxon>
    </lineage>
</organism>
<accession>A0A382ZX88</accession>
<protein>
    <submittedName>
        <fullName evidence="1">Uncharacterized protein</fullName>
    </submittedName>
</protein>
<dbReference type="AlphaFoldDB" id="A0A382ZX88"/>
<dbReference type="EMBL" id="UINC01187285">
    <property type="protein sequence ID" value="SVD99929.1"/>
    <property type="molecule type" value="Genomic_DNA"/>
</dbReference>
<evidence type="ECO:0000313" key="1">
    <source>
        <dbReference type="EMBL" id="SVD99929.1"/>
    </source>
</evidence>